<evidence type="ECO:0000313" key="1">
    <source>
        <dbReference type="EMBL" id="RHY95737.1"/>
    </source>
</evidence>
<sequence>MQVHSRRTTTLSNMENMPSRAAAADVIVVDATGDEAPPLGDLVVLGDVEGMEFVSLSYDGDSDCLMLRLVY</sequence>
<dbReference type="Proteomes" id="UP000285430">
    <property type="component" value="Unassembled WGS sequence"/>
</dbReference>
<reference evidence="3 4" key="1">
    <citation type="submission" date="2018-08" db="EMBL/GenBank/DDBJ databases">
        <title>Aphanomyces genome sequencing and annotation.</title>
        <authorList>
            <person name="Minardi D."/>
            <person name="Oidtmann B."/>
            <person name="Van Der Giezen M."/>
            <person name="Studholme D.J."/>
        </authorList>
    </citation>
    <scope>NUCLEOTIDE SEQUENCE [LARGE SCALE GENOMIC DNA]</scope>
    <source>
        <strain evidence="2 3">Da</strain>
        <strain evidence="1 4">Sv</strain>
    </source>
</reference>
<evidence type="ECO:0000313" key="3">
    <source>
        <dbReference type="Proteomes" id="UP000285430"/>
    </source>
</evidence>
<comment type="caution">
    <text evidence="2">The sequence shown here is derived from an EMBL/GenBank/DDBJ whole genome shotgun (WGS) entry which is preliminary data.</text>
</comment>
<dbReference type="Proteomes" id="UP000285712">
    <property type="component" value="Unassembled WGS sequence"/>
</dbReference>
<protein>
    <submittedName>
        <fullName evidence="2">Uncharacterized protein</fullName>
    </submittedName>
</protein>
<dbReference type="EMBL" id="QUTG01002566">
    <property type="protein sequence ID" value="RHY95737.1"/>
    <property type="molecule type" value="Genomic_DNA"/>
</dbReference>
<accession>A0A3R7F2G3</accession>
<evidence type="ECO:0000313" key="4">
    <source>
        <dbReference type="Proteomes" id="UP000285712"/>
    </source>
</evidence>
<dbReference type="EMBL" id="QUTH01003023">
    <property type="protein sequence ID" value="RHZ22230.1"/>
    <property type="molecule type" value="Genomic_DNA"/>
</dbReference>
<gene>
    <name evidence="1" type="ORF">DYB35_000763</name>
    <name evidence="2" type="ORF">DYB37_002725</name>
</gene>
<proteinExistence type="predicted"/>
<name>A0A3R7F2G3_APHAT</name>
<organism evidence="2 3">
    <name type="scientific">Aphanomyces astaci</name>
    <name type="common">Crayfish plague agent</name>
    <dbReference type="NCBI Taxonomy" id="112090"/>
    <lineage>
        <taxon>Eukaryota</taxon>
        <taxon>Sar</taxon>
        <taxon>Stramenopiles</taxon>
        <taxon>Oomycota</taxon>
        <taxon>Saprolegniomycetes</taxon>
        <taxon>Saprolegniales</taxon>
        <taxon>Verrucalvaceae</taxon>
        <taxon>Aphanomyces</taxon>
    </lineage>
</organism>
<evidence type="ECO:0000313" key="2">
    <source>
        <dbReference type="EMBL" id="RHZ22230.1"/>
    </source>
</evidence>
<dbReference type="AlphaFoldDB" id="A0A3R7F2G3"/>